<dbReference type="EMBL" id="BONJ01000001">
    <property type="protein sequence ID" value="GIG11812.1"/>
    <property type="molecule type" value="Genomic_DNA"/>
</dbReference>
<dbReference type="CDD" id="cd16936">
    <property type="entry name" value="HATPase_RsbW-like"/>
    <property type="match status" value="1"/>
</dbReference>
<sequence length="126" mass="13129">MSSANLQFSVPAGGQGVRAARDAISAAVRQWGFTDPGWVYEICAVTTELVNNAVCHGGGCRGVALSADDASVTVHVTDSSPAEPRQRPGAYGLAIVAAFARAFDTTRLPAGKRVWATMRPCPAIRA</sequence>
<keyword evidence="4" id="KW-1185">Reference proteome</keyword>
<keyword evidence="1" id="KW-0808">Transferase</keyword>
<dbReference type="RefSeq" id="WP_166380592.1">
    <property type="nucleotide sequence ID" value="NZ_BAAATT010000011.1"/>
</dbReference>
<accession>A0A8J3L482</accession>
<dbReference type="Proteomes" id="UP000660339">
    <property type="component" value="Unassembled WGS sequence"/>
</dbReference>
<reference evidence="3" key="1">
    <citation type="submission" date="2021-01" db="EMBL/GenBank/DDBJ databases">
        <title>Whole genome shotgun sequence of Catellatospora methionotrophica NBRC 14553.</title>
        <authorList>
            <person name="Komaki H."/>
            <person name="Tamura T."/>
        </authorList>
    </citation>
    <scope>NUCLEOTIDE SEQUENCE</scope>
    <source>
        <strain evidence="3">NBRC 14553</strain>
    </source>
</reference>
<dbReference type="PANTHER" id="PTHR35526:SF3">
    <property type="entry name" value="ANTI-SIGMA-F FACTOR RSBW"/>
    <property type="match status" value="1"/>
</dbReference>
<name>A0A8J3L482_9ACTN</name>
<protein>
    <recommendedName>
        <fullName evidence="2">Histidine kinase/HSP90-like ATPase domain-containing protein</fullName>
    </recommendedName>
</protein>
<dbReference type="SUPFAM" id="SSF55874">
    <property type="entry name" value="ATPase domain of HSP90 chaperone/DNA topoisomerase II/histidine kinase"/>
    <property type="match status" value="1"/>
</dbReference>
<keyword evidence="1" id="KW-0418">Kinase</keyword>
<dbReference type="InterPro" id="IPR050267">
    <property type="entry name" value="Anti-sigma-factor_SerPK"/>
</dbReference>
<gene>
    <name evidence="3" type="ORF">Cme02nite_01440</name>
</gene>
<evidence type="ECO:0000313" key="4">
    <source>
        <dbReference type="Proteomes" id="UP000660339"/>
    </source>
</evidence>
<dbReference type="Pfam" id="PF13581">
    <property type="entry name" value="HATPase_c_2"/>
    <property type="match status" value="1"/>
</dbReference>
<comment type="caution">
    <text evidence="3">The sequence shown here is derived from an EMBL/GenBank/DDBJ whole genome shotgun (WGS) entry which is preliminary data.</text>
</comment>
<evidence type="ECO:0000259" key="2">
    <source>
        <dbReference type="Pfam" id="PF13581"/>
    </source>
</evidence>
<dbReference type="InterPro" id="IPR003594">
    <property type="entry name" value="HATPase_dom"/>
</dbReference>
<proteinExistence type="predicted"/>
<organism evidence="3 4">
    <name type="scientific">Catellatospora methionotrophica</name>
    <dbReference type="NCBI Taxonomy" id="121620"/>
    <lineage>
        <taxon>Bacteria</taxon>
        <taxon>Bacillati</taxon>
        <taxon>Actinomycetota</taxon>
        <taxon>Actinomycetes</taxon>
        <taxon>Micromonosporales</taxon>
        <taxon>Micromonosporaceae</taxon>
        <taxon>Catellatospora</taxon>
    </lineage>
</organism>
<dbReference type="Gene3D" id="3.30.565.10">
    <property type="entry name" value="Histidine kinase-like ATPase, C-terminal domain"/>
    <property type="match status" value="1"/>
</dbReference>
<feature type="domain" description="Histidine kinase/HSP90-like ATPase" evidence="2">
    <location>
        <begin position="16"/>
        <end position="117"/>
    </location>
</feature>
<dbReference type="GO" id="GO:0004674">
    <property type="term" value="F:protein serine/threonine kinase activity"/>
    <property type="evidence" value="ECO:0007669"/>
    <property type="project" value="UniProtKB-KW"/>
</dbReference>
<keyword evidence="1" id="KW-0723">Serine/threonine-protein kinase</keyword>
<evidence type="ECO:0000256" key="1">
    <source>
        <dbReference type="ARBA" id="ARBA00022527"/>
    </source>
</evidence>
<dbReference type="AlphaFoldDB" id="A0A8J3L482"/>
<dbReference type="PANTHER" id="PTHR35526">
    <property type="entry name" value="ANTI-SIGMA-F FACTOR RSBW-RELATED"/>
    <property type="match status" value="1"/>
</dbReference>
<evidence type="ECO:0000313" key="3">
    <source>
        <dbReference type="EMBL" id="GIG11812.1"/>
    </source>
</evidence>
<dbReference type="InterPro" id="IPR036890">
    <property type="entry name" value="HATPase_C_sf"/>
</dbReference>